<sequence>MPLVTRNGVYPYEYTSSWSKLDETTLPPKTEFYSSLTETSIEEDEYEHAIKVWNHFNCRSLGEYSDLYLKIDILLLADVFENFRVICISTYKLDPAHYFTAPGFSFDCMLKYTSIKLDLLSDYDMLLLIEKGIRGGLTQASMRYGKANNHRTPHHDESKSNTRIVYQDCNNLYGWAMTQYLPYGEFKWVEPSLNGLNDLNDTSEIGRIYEVDISYPQHLHDEHNDLPFLPYNGIPHLSI</sequence>
<dbReference type="GO" id="GO:0006260">
    <property type="term" value="P:DNA replication"/>
    <property type="evidence" value="ECO:0007669"/>
    <property type="project" value="UniProtKB-KW"/>
</dbReference>
<protein>
    <recommendedName>
        <fullName evidence="2">DNA-directed DNA polymerase</fullName>
        <ecNumber evidence="2">2.7.7.7</ecNumber>
    </recommendedName>
</protein>
<keyword evidence="6" id="KW-0239">DNA-directed DNA polymerase</keyword>
<dbReference type="OrthoDB" id="414982at2759"/>
<dbReference type="InterPro" id="IPR004868">
    <property type="entry name" value="DNA-dir_DNA_pol_B_mt/vir"/>
</dbReference>
<keyword evidence="4" id="KW-0548">Nucleotidyltransferase</keyword>
<evidence type="ECO:0000256" key="6">
    <source>
        <dbReference type="ARBA" id="ARBA00022932"/>
    </source>
</evidence>
<name>A0A8B8GD22_9HEMI</name>
<comment type="catalytic activity">
    <reaction evidence="8">
        <text>DNA(n) + a 2'-deoxyribonucleoside 5'-triphosphate = DNA(n+1) + diphosphate</text>
        <dbReference type="Rhea" id="RHEA:22508"/>
        <dbReference type="Rhea" id="RHEA-COMP:17339"/>
        <dbReference type="Rhea" id="RHEA-COMP:17340"/>
        <dbReference type="ChEBI" id="CHEBI:33019"/>
        <dbReference type="ChEBI" id="CHEBI:61560"/>
        <dbReference type="ChEBI" id="CHEBI:173112"/>
        <dbReference type="EC" id="2.7.7.7"/>
    </reaction>
</comment>
<dbReference type="GO" id="GO:0000166">
    <property type="term" value="F:nucleotide binding"/>
    <property type="evidence" value="ECO:0007669"/>
    <property type="project" value="InterPro"/>
</dbReference>
<evidence type="ECO:0000256" key="1">
    <source>
        <dbReference type="ARBA" id="ARBA00005755"/>
    </source>
</evidence>
<evidence type="ECO:0000259" key="9">
    <source>
        <dbReference type="Pfam" id="PF03175"/>
    </source>
</evidence>
<keyword evidence="3" id="KW-0808">Transferase</keyword>
<comment type="similarity">
    <text evidence="1">Belongs to the DNA polymerase type-B family.</text>
</comment>
<keyword evidence="7" id="KW-0238">DNA-binding</keyword>
<dbReference type="PANTHER" id="PTHR31511">
    <property type="entry name" value="PROTEIN CBG23764"/>
    <property type="match status" value="1"/>
</dbReference>
<evidence type="ECO:0000256" key="7">
    <source>
        <dbReference type="ARBA" id="ARBA00023125"/>
    </source>
</evidence>
<dbReference type="InterPro" id="IPR043502">
    <property type="entry name" value="DNA/RNA_pol_sf"/>
</dbReference>
<evidence type="ECO:0000256" key="5">
    <source>
        <dbReference type="ARBA" id="ARBA00022705"/>
    </source>
</evidence>
<dbReference type="Proteomes" id="UP000694846">
    <property type="component" value="Unplaced"/>
</dbReference>
<evidence type="ECO:0000256" key="4">
    <source>
        <dbReference type="ARBA" id="ARBA00022695"/>
    </source>
</evidence>
<organism evidence="10 11">
    <name type="scientific">Sipha flava</name>
    <name type="common">yellow sugarcane aphid</name>
    <dbReference type="NCBI Taxonomy" id="143950"/>
    <lineage>
        <taxon>Eukaryota</taxon>
        <taxon>Metazoa</taxon>
        <taxon>Ecdysozoa</taxon>
        <taxon>Arthropoda</taxon>
        <taxon>Hexapoda</taxon>
        <taxon>Insecta</taxon>
        <taxon>Pterygota</taxon>
        <taxon>Neoptera</taxon>
        <taxon>Paraneoptera</taxon>
        <taxon>Hemiptera</taxon>
        <taxon>Sternorrhyncha</taxon>
        <taxon>Aphidomorpha</taxon>
        <taxon>Aphidoidea</taxon>
        <taxon>Aphididae</taxon>
        <taxon>Sipha</taxon>
    </lineage>
</organism>
<dbReference type="Pfam" id="PF03175">
    <property type="entry name" value="DNA_pol_B_2"/>
    <property type="match status" value="1"/>
</dbReference>
<dbReference type="PANTHER" id="PTHR31511:SF12">
    <property type="entry name" value="RHO TERMINATION FACTOR N-TERMINAL DOMAIN-CONTAINING PROTEIN"/>
    <property type="match status" value="1"/>
</dbReference>
<keyword evidence="10" id="KW-1185">Reference proteome</keyword>
<dbReference type="AlphaFoldDB" id="A0A8B8GD22"/>
<feature type="domain" description="DNA-directed DNA polymerase family B mitochondria/virus" evidence="9">
    <location>
        <begin position="67"/>
        <end position="232"/>
    </location>
</feature>
<dbReference type="GO" id="GO:0003677">
    <property type="term" value="F:DNA binding"/>
    <property type="evidence" value="ECO:0007669"/>
    <property type="project" value="UniProtKB-KW"/>
</dbReference>
<dbReference type="GO" id="GO:0003887">
    <property type="term" value="F:DNA-directed DNA polymerase activity"/>
    <property type="evidence" value="ECO:0007669"/>
    <property type="project" value="UniProtKB-KW"/>
</dbReference>
<dbReference type="EC" id="2.7.7.7" evidence="2"/>
<evidence type="ECO:0000256" key="2">
    <source>
        <dbReference type="ARBA" id="ARBA00012417"/>
    </source>
</evidence>
<dbReference type="GeneID" id="112691190"/>
<gene>
    <name evidence="11" type="primary">LOC112691190</name>
</gene>
<evidence type="ECO:0000256" key="3">
    <source>
        <dbReference type="ARBA" id="ARBA00022679"/>
    </source>
</evidence>
<evidence type="ECO:0000313" key="11">
    <source>
        <dbReference type="RefSeq" id="XP_025421129.1"/>
    </source>
</evidence>
<dbReference type="SUPFAM" id="SSF56672">
    <property type="entry name" value="DNA/RNA polymerases"/>
    <property type="match status" value="1"/>
</dbReference>
<accession>A0A8B8GD22</accession>
<reference evidence="11" key="1">
    <citation type="submission" date="2025-08" db="UniProtKB">
        <authorList>
            <consortium name="RefSeq"/>
        </authorList>
    </citation>
    <scope>IDENTIFICATION</scope>
    <source>
        <tissue evidence="11">Whole body</tissue>
    </source>
</reference>
<proteinExistence type="inferred from homology"/>
<dbReference type="RefSeq" id="XP_025421129.1">
    <property type="nucleotide sequence ID" value="XM_025565344.1"/>
</dbReference>
<evidence type="ECO:0000313" key="10">
    <source>
        <dbReference type="Proteomes" id="UP000694846"/>
    </source>
</evidence>
<evidence type="ECO:0000256" key="8">
    <source>
        <dbReference type="ARBA" id="ARBA00049244"/>
    </source>
</evidence>
<keyword evidence="5" id="KW-0235">DNA replication</keyword>